<evidence type="ECO:0008006" key="6">
    <source>
        <dbReference type="Google" id="ProtNLM"/>
    </source>
</evidence>
<dbReference type="RefSeq" id="WP_188641486.1">
    <property type="nucleotide sequence ID" value="NZ_BMID01000001.1"/>
</dbReference>
<accession>A0ABQ1F6R7</accession>
<dbReference type="PANTHER" id="PTHR44757:SF2">
    <property type="entry name" value="BIOFILM ARCHITECTURE MAINTENANCE PROTEIN MBAA"/>
    <property type="match status" value="1"/>
</dbReference>
<dbReference type="InterPro" id="IPR035919">
    <property type="entry name" value="EAL_sf"/>
</dbReference>
<evidence type="ECO:0000259" key="3">
    <source>
        <dbReference type="PROSITE" id="PS50887"/>
    </source>
</evidence>
<comment type="caution">
    <text evidence="4">The sequence shown here is derived from an EMBL/GenBank/DDBJ whole genome shotgun (WGS) entry which is preliminary data.</text>
</comment>
<evidence type="ECO:0000313" key="5">
    <source>
        <dbReference type="Proteomes" id="UP000603317"/>
    </source>
</evidence>
<dbReference type="InterPro" id="IPR029787">
    <property type="entry name" value="Nucleotide_cyclase"/>
</dbReference>
<dbReference type="EMBL" id="BMID01000001">
    <property type="protein sequence ID" value="GGA01706.1"/>
    <property type="molecule type" value="Genomic_DNA"/>
</dbReference>
<keyword evidence="1" id="KW-0812">Transmembrane</keyword>
<dbReference type="CDD" id="cd01949">
    <property type="entry name" value="GGDEF"/>
    <property type="match status" value="1"/>
</dbReference>
<dbReference type="SMART" id="SM00267">
    <property type="entry name" value="GGDEF"/>
    <property type="match status" value="1"/>
</dbReference>
<dbReference type="InterPro" id="IPR052155">
    <property type="entry name" value="Biofilm_reg_signaling"/>
</dbReference>
<evidence type="ECO:0000256" key="1">
    <source>
        <dbReference type="SAM" id="Phobius"/>
    </source>
</evidence>
<dbReference type="Gene3D" id="3.30.70.270">
    <property type="match status" value="1"/>
</dbReference>
<protein>
    <recommendedName>
        <fullName evidence="6">GGDEF-domain containing protein</fullName>
    </recommendedName>
</protein>
<sequence>MVSALESYWRRWRGSTAVDSRIRKTLVDTLYARPSSLIIGACNGVATSSVGAYVTQDRTLTLLTAVLLLVAVFRIALGLALPKMKFVAPRRMEVVYEIGAFAFSGLTGIIAAYAILMDFGTAIQLMLLANAAVYGVGIAARNAGRPVIAIGQLCLSLLPVVAACVYVGSLPLLMTALGLLLCIPAMVSIIKDVFDVLKRSITAAETSRRLADKMEKLARTDIVTGLLNRAGLNHHLTAALMDIANDRKLALVWVDLDRFKFVNDTLGHQVGDKVLANVARRLREEAPGTATIARFGGDEFIVAFEADRRDEVEKMAVKLLDALTRPYRFRGERIEIGASMGIAMLPDDASDLEPLLQAADLALYHAKVNGRNQMSFYHPSMNRDLVRRREIEAELRQAVQRDELSIFFQPIVDLETGRIRCFEALVRWFHPEKGEMRPDEFIPVAEETGAIVTLGNWILAQAAQIAAHWPEHVTLAVNLSPLQIRTPGAALGILAALKEAGLDPHRLELEITESVLVDHDQTTEAFIAELSQAGVRFALDDFGTGYSSLAYLHKYPFGKIKVDRSFVSGSHVGKKSEAIIRAVSEMGSTLEMEIVAEGIETIEQVRTVREAGCTLGQGYYFSRAVPDYLATMLLAREQQTTDQDQRVAS</sequence>
<dbReference type="Pfam" id="PF00563">
    <property type="entry name" value="EAL"/>
    <property type="match status" value="1"/>
</dbReference>
<feature type="domain" description="EAL" evidence="2">
    <location>
        <begin position="388"/>
        <end position="638"/>
    </location>
</feature>
<feature type="transmembrane region" description="Helical" evidence="1">
    <location>
        <begin position="147"/>
        <end position="168"/>
    </location>
</feature>
<proteinExistence type="predicted"/>
<reference evidence="5" key="1">
    <citation type="journal article" date="2019" name="Int. J. Syst. Evol. Microbiol.">
        <title>The Global Catalogue of Microorganisms (GCM) 10K type strain sequencing project: providing services to taxonomists for standard genome sequencing and annotation.</title>
        <authorList>
            <consortium name="The Broad Institute Genomics Platform"/>
            <consortium name="The Broad Institute Genome Sequencing Center for Infectious Disease"/>
            <person name="Wu L."/>
            <person name="Ma J."/>
        </authorList>
    </citation>
    <scope>NUCLEOTIDE SEQUENCE [LARGE SCALE GENOMIC DNA]</scope>
    <source>
        <strain evidence="5">CGMCC 1.15297</strain>
    </source>
</reference>
<keyword evidence="1" id="KW-0472">Membrane</keyword>
<feature type="transmembrane region" description="Helical" evidence="1">
    <location>
        <begin position="122"/>
        <end position="140"/>
    </location>
</feature>
<feature type="transmembrane region" description="Helical" evidence="1">
    <location>
        <begin position="60"/>
        <end position="82"/>
    </location>
</feature>
<dbReference type="SUPFAM" id="SSF55073">
    <property type="entry name" value="Nucleotide cyclase"/>
    <property type="match status" value="1"/>
</dbReference>
<dbReference type="InterPro" id="IPR001633">
    <property type="entry name" value="EAL_dom"/>
</dbReference>
<dbReference type="Gene3D" id="3.20.20.450">
    <property type="entry name" value="EAL domain"/>
    <property type="match status" value="1"/>
</dbReference>
<dbReference type="Proteomes" id="UP000603317">
    <property type="component" value="Unassembled WGS sequence"/>
</dbReference>
<dbReference type="NCBIfam" id="TIGR00254">
    <property type="entry name" value="GGDEF"/>
    <property type="match status" value="1"/>
</dbReference>
<feature type="domain" description="GGDEF" evidence="3">
    <location>
        <begin position="247"/>
        <end position="379"/>
    </location>
</feature>
<feature type="transmembrane region" description="Helical" evidence="1">
    <location>
        <begin position="94"/>
        <end position="116"/>
    </location>
</feature>
<dbReference type="PROSITE" id="PS50883">
    <property type="entry name" value="EAL"/>
    <property type="match status" value="1"/>
</dbReference>
<dbReference type="PANTHER" id="PTHR44757">
    <property type="entry name" value="DIGUANYLATE CYCLASE DGCP"/>
    <property type="match status" value="1"/>
</dbReference>
<dbReference type="InterPro" id="IPR000160">
    <property type="entry name" value="GGDEF_dom"/>
</dbReference>
<keyword evidence="5" id="KW-1185">Reference proteome</keyword>
<evidence type="ECO:0000259" key="2">
    <source>
        <dbReference type="PROSITE" id="PS50883"/>
    </source>
</evidence>
<keyword evidence="1" id="KW-1133">Transmembrane helix</keyword>
<organism evidence="4 5">
    <name type="scientific">Blastomonas marina</name>
    <dbReference type="NCBI Taxonomy" id="1867408"/>
    <lineage>
        <taxon>Bacteria</taxon>
        <taxon>Pseudomonadati</taxon>
        <taxon>Pseudomonadota</taxon>
        <taxon>Alphaproteobacteria</taxon>
        <taxon>Sphingomonadales</taxon>
        <taxon>Sphingomonadaceae</taxon>
        <taxon>Blastomonas</taxon>
    </lineage>
</organism>
<dbReference type="InterPro" id="IPR043128">
    <property type="entry name" value="Rev_trsase/Diguanyl_cyclase"/>
</dbReference>
<dbReference type="SMART" id="SM00052">
    <property type="entry name" value="EAL"/>
    <property type="match status" value="1"/>
</dbReference>
<dbReference type="SUPFAM" id="SSF141868">
    <property type="entry name" value="EAL domain-like"/>
    <property type="match status" value="1"/>
</dbReference>
<dbReference type="Pfam" id="PF00990">
    <property type="entry name" value="GGDEF"/>
    <property type="match status" value="1"/>
</dbReference>
<evidence type="ECO:0000313" key="4">
    <source>
        <dbReference type="EMBL" id="GGA01706.1"/>
    </source>
</evidence>
<dbReference type="CDD" id="cd01948">
    <property type="entry name" value="EAL"/>
    <property type="match status" value="1"/>
</dbReference>
<gene>
    <name evidence="4" type="ORF">GCM10010923_08110</name>
</gene>
<dbReference type="PROSITE" id="PS50887">
    <property type="entry name" value="GGDEF"/>
    <property type="match status" value="1"/>
</dbReference>
<name>A0ABQ1F6R7_9SPHN</name>